<feature type="domain" description="SMP-LTD" evidence="8">
    <location>
        <begin position="59"/>
        <end position="247"/>
    </location>
</feature>
<dbReference type="PROSITE" id="PS50004">
    <property type="entry name" value="C2"/>
    <property type="match status" value="1"/>
</dbReference>
<dbReference type="PROSITE" id="PS51847">
    <property type="entry name" value="SMP"/>
    <property type="match status" value="1"/>
</dbReference>
<evidence type="ECO:0000256" key="6">
    <source>
        <dbReference type="SAM" id="MobiDB-lite"/>
    </source>
</evidence>
<comment type="subcellular location">
    <subcellularLocation>
        <location evidence="1">Membrane</location>
    </subcellularLocation>
</comment>
<evidence type="ECO:0000313" key="9">
    <source>
        <dbReference type="EMBL" id="CAD8817716.1"/>
    </source>
</evidence>
<evidence type="ECO:0000259" key="7">
    <source>
        <dbReference type="PROSITE" id="PS50004"/>
    </source>
</evidence>
<reference evidence="9" key="1">
    <citation type="submission" date="2021-01" db="EMBL/GenBank/DDBJ databases">
        <authorList>
            <person name="Corre E."/>
            <person name="Pelletier E."/>
            <person name="Niang G."/>
            <person name="Scheremetjew M."/>
            <person name="Finn R."/>
            <person name="Kale V."/>
            <person name="Holt S."/>
            <person name="Cochrane G."/>
            <person name="Meng A."/>
            <person name="Brown T."/>
            <person name="Cohen L."/>
        </authorList>
    </citation>
    <scope>NUCLEOTIDE SEQUENCE</scope>
    <source>
        <strain evidence="9">CCMP3278</strain>
    </source>
</reference>
<dbReference type="InterPro" id="IPR045050">
    <property type="entry name" value="Synaptotagmin_plant"/>
</dbReference>
<dbReference type="EMBL" id="HBFP01002959">
    <property type="protein sequence ID" value="CAD8817723.1"/>
    <property type="molecule type" value="Transcribed_RNA"/>
</dbReference>
<accession>A0A6T6MNW0</accession>
<evidence type="ECO:0000313" key="10">
    <source>
        <dbReference type="EMBL" id="CAD8817723.1"/>
    </source>
</evidence>
<protein>
    <submittedName>
        <fullName evidence="9">Uncharacterized protein</fullName>
    </submittedName>
</protein>
<dbReference type="PANTHER" id="PTHR10774">
    <property type="entry name" value="EXTENDED SYNAPTOTAGMIN-RELATED"/>
    <property type="match status" value="1"/>
</dbReference>
<dbReference type="GO" id="GO:0006869">
    <property type="term" value="P:lipid transport"/>
    <property type="evidence" value="ECO:0007669"/>
    <property type="project" value="UniProtKB-KW"/>
</dbReference>
<dbReference type="GO" id="GO:0005783">
    <property type="term" value="C:endoplasmic reticulum"/>
    <property type="evidence" value="ECO:0007669"/>
    <property type="project" value="TreeGrafter"/>
</dbReference>
<evidence type="ECO:0000256" key="3">
    <source>
        <dbReference type="ARBA" id="ARBA00023055"/>
    </source>
</evidence>
<evidence type="ECO:0000256" key="5">
    <source>
        <dbReference type="ARBA" id="ARBA00023136"/>
    </source>
</evidence>
<dbReference type="Pfam" id="PF00168">
    <property type="entry name" value="C2"/>
    <property type="match status" value="2"/>
</dbReference>
<dbReference type="CDD" id="cd00030">
    <property type="entry name" value="C2"/>
    <property type="match status" value="2"/>
</dbReference>
<dbReference type="AlphaFoldDB" id="A0A6T6MNW0"/>
<evidence type="ECO:0000259" key="8">
    <source>
        <dbReference type="PROSITE" id="PS51847"/>
    </source>
</evidence>
<dbReference type="InterPro" id="IPR031468">
    <property type="entry name" value="SMP_LBD"/>
</dbReference>
<feature type="compositionally biased region" description="Acidic residues" evidence="6">
    <location>
        <begin position="798"/>
        <end position="813"/>
    </location>
</feature>
<dbReference type="SUPFAM" id="SSF49562">
    <property type="entry name" value="C2 domain (Calcium/lipid-binding domain, CaLB)"/>
    <property type="match status" value="2"/>
</dbReference>
<keyword evidence="2" id="KW-0813">Transport</keyword>
<name>A0A6T6MNW0_9RHOD</name>
<sequence>MMVNNFWIGVACAIICPKVIRIVMLPFLPLLHRIGITSRPIASIDSTLPPPLIPPQRALYENMESAWWFNRILSQIWTKQAPYLSDALHDILQSNLNQHCPPFLSSLHLIHLSIGSRAPQISNLKTFRTSQDTMIVLDVDFDWICSDAEFKLGTSLHRILIPIVRVHTLRISAKFRIQLELRAELLAVKALSFSLLKIPKITFAIEPLSSGFNICSIPALSNWLYGFLSVIITRPFIWPLSFCVNLGGNARNTGSNQREIHRDLSHNSSMQLRIQNSEALKQLIRTVKRILSVISTAPDRIFTNSNTNSHVNQSLRVHPREASLPAGTKGILSVRVVEARQLLSQSKSHHSMQHTSTIVTLQLRSETLSTRRIYSSSSPYYDDLLEMHVLDESHDVVLLQVFEIHPSHLVPGAHRRVLLGSAWVGVKEAVDQSSWLDMWLRLMKMADSSSSSTASLSSQSNSSDEESSANLSSRGFLRVQLAYEQIMDSSDVEADVRRRQQLEKQQQKEAKAESDTERKVLGYWQVHVLEGVQWTRPEYDKNRNRRNPVRDARCDLRCGKQVFRSRRIKSVGDDIVKDGENRGESIAFGEYFELEVRDPISDVLHITGVDEDPFVKHSMIGDCVIALDGIGDVQPTDLWVRLRRIAISRGRSSSRSSRNRNESSVLAGWLHIWISFRSVYQDCANSNWNQSNVSLVLNPSRRFLLNRAIHIEQSTGITSTRSQNVHEMQLMRTEPLAGSILAGAISQLTTEHLFGLARRLPRQLFGWGSHLVYDDVIGNVERIARGDLSMLHRQDTLIVDDDEESEDEDDETSGEGLEVSSDQVILQQDLKPIYALLLEVYTGKGFGSGIDRDVTIEVLDDAGHVAGQSMIMKDSQRTNKTKCDLVVMESSIPITQVTSLRVTHSGSGWKLDRIRVYDAVSNPTIEESSISSTRSVESSAASSAEVHDPLVFEFDNWLGTSRACVSTEIVLHHFSTD</sequence>
<proteinExistence type="predicted"/>
<evidence type="ECO:0000256" key="1">
    <source>
        <dbReference type="ARBA" id="ARBA00004370"/>
    </source>
</evidence>
<organism evidence="9">
    <name type="scientific">Timspurckia oligopyrenoides</name>
    <dbReference type="NCBI Taxonomy" id="708627"/>
    <lineage>
        <taxon>Eukaryota</taxon>
        <taxon>Rhodophyta</taxon>
        <taxon>Bangiophyceae</taxon>
        <taxon>Porphyridiales</taxon>
        <taxon>Porphyridiaceae</taxon>
        <taxon>Timspurckia</taxon>
    </lineage>
</organism>
<gene>
    <name evidence="9" type="ORF">TOLI1172_LOCUS2105</name>
    <name evidence="10" type="ORF">TOLI1172_LOCUS2112</name>
</gene>
<dbReference type="InterPro" id="IPR035892">
    <property type="entry name" value="C2_domain_sf"/>
</dbReference>
<dbReference type="InterPro" id="IPR000008">
    <property type="entry name" value="C2_dom"/>
</dbReference>
<keyword evidence="4" id="KW-0446">Lipid-binding</keyword>
<feature type="domain" description="C2" evidence="7">
    <location>
        <begin position="313"/>
        <end position="440"/>
    </location>
</feature>
<dbReference type="GO" id="GO:0008289">
    <property type="term" value="F:lipid binding"/>
    <property type="evidence" value="ECO:0007669"/>
    <property type="project" value="UniProtKB-KW"/>
</dbReference>
<keyword evidence="5" id="KW-0472">Membrane</keyword>
<keyword evidence="3" id="KW-0445">Lipid transport</keyword>
<feature type="region of interest" description="Disordered" evidence="6">
    <location>
        <begin position="796"/>
        <end position="819"/>
    </location>
</feature>
<dbReference type="SMART" id="SM00239">
    <property type="entry name" value="C2"/>
    <property type="match status" value="2"/>
</dbReference>
<dbReference type="PANTHER" id="PTHR10774:SF190">
    <property type="entry name" value="C2 CALCIUM_LIPID-BINDING ENDONUCLEASE_EXONUCLEASE_PHOSPHATASE-RELATED"/>
    <property type="match status" value="1"/>
</dbReference>
<evidence type="ECO:0000256" key="4">
    <source>
        <dbReference type="ARBA" id="ARBA00023121"/>
    </source>
</evidence>
<evidence type="ECO:0000256" key="2">
    <source>
        <dbReference type="ARBA" id="ARBA00022448"/>
    </source>
</evidence>
<dbReference type="Pfam" id="PF25669">
    <property type="entry name" value="SMP_MUG190-like"/>
    <property type="match status" value="1"/>
</dbReference>
<dbReference type="Gene3D" id="2.60.40.150">
    <property type="entry name" value="C2 domain"/>
    <property type="match status" value="2"/>
</dbReference>
<dbReference type="EMBL" id="HBFP01002948">
    <property type="protein sequence ID" value="CAD8817716.1"/>
    <property type="molecule type" value="Transcribed_RNA"/>
</dbReference>
<dbReference type="GO" id="GO:0016020">
    <property type="term" value="C:membrane"/>
    <property type="evidence" value="ECO:0007669"/>
    <property type="project" value="UniProtKB-SubCell"/>
</dbReference>
<dbReference type="Gene3D" id="2.60.60.20">
    <property type="entry name" value="PLAT/LH2 domain"/>
    <property type="match status" value="1"/>
</dbReference>